<reference evidence="8 9" key="1">
    <citation type="submission" date="2017-11" db="EMBL/GenBank/DDBJ databases">
        <title>The genome of Rhizophagus clarus HR1 reveals common genetic basis of auxotrophy among arbuscular mycorrhizal fungi.</title>
        <authorList>
            <person name="Kobayashi Y."/>
        </authorList>
    </citation>
    <scope>NUCLEOTIDE SEQUENCE [LARGE SCALE GENOMIC DNA]</scope>
    <source>
        <strain evidence="8 9">HR1</strain>
    </source>
</reference>
<evidence type="ECO:0000256" key="1">
    <source>
        <dbReference type="ARBA" id="ARBA00022527"/>
    </source>
</evidence>
<name>A0A2Z6QYN5_9GLOM</name>
<evidence type="ECO:0000259" key="7">
    <source>
        <dbReference type="PROSITE" id="PS50011"/>
    </source>
</evidence>
<protein>
    <recommendedName>
        <fullName evidence="7">Protein kinase domain-containing protein</fullName>
    </recommendedName>
</protein>
<dbReference type="GO" id="GO:0007254">
    <property type="term" value="P:JNK cascade"/>
    <property type="evidence" value="ECO:0007669"/>
    <property type="project" value="TreeGrafter"/>
</dbReference>
<keyword evidence="4" id="KW-0418">Kinase</keyword>
<dbReference type="Proteomes" id="UP000247702">
    <property type="component" value="Unassembled WGS sequence"/>
</dbReference>
<dbReference type="InterPro" id="IPR001245">
    <property type="entry name" value="Ser-Thr/Tyr_kinase_cat_dom"/>
</dbReference>
<dbReference type="GO" id="GO:0005524">
    <property type="term" value="F:ATP binding"/>
    <property type="evidence" value="ECO:0007669"/>
    <property type="project" value="UniProtKB-UniRule"/>
</dbReference>
<dbReference type="InterPro" id="IPR011009">
    <property type="entry name" value="Kinase-like_dom_sf"/>
</dbReference>
<dbReference type="PRINTS" id="PR00109">
    <property type="entry name" value="TYRKINASE"/>
</dbReference>
<evidence type="ECO:0000256" key="6">
    <source>
        <dbReference type="PROSITE-ProRule" id="PRU10141"/>
    </source>
</evidence>
<organism evidence="8 9">
    <name type="scientific">Rhizophagus clarus</name>
    <dbReference type="NCBI Taxonomy" id="94130"/>
    <lineage>
        <taxon>Eukaryota</taxon>
        <taxon>Fungi</taxon>
        <taxon>Fungi incertae sedis</taxon>
        <taxon>Mucoromycota</taxon>
        <taxon>Glomeromycotina</taxon>
        <taxon>Glomeromycetes</taxon>
        <taxon>Glomerales</taxon>
        <taxon>Glomeraceae</taxon>
        <taxon>Rhizophagus</taxon>
    </lineage>
</organism>
<proteinExistence type="predicted"/>
<keyword evidence="1" id="KW-0723">Serine/threonine-protein kinase</keyword>
<gene>
    <name evidence="8" type="ORF">RclHR1_25050001</name>
</gene>
<dbReference type="PROSITE" id="PS50011">
    <property type="entry name" value="PROTEIN_KINASE_DOM"/>
    <property type="match status" value="1"/>
</dbReference>
<evidence type="ECO:0000256" key="4">
    <source>
        <dbReference type="ARBA" id="ARBA00022777"/>
    </source>
</evidence>
<dbReference type="PROSITE" id="PS00107">
    <property type="entry name" value="PROTEIN_KINASE_ATP"/>
    <property type="match status" value="1"/>
</dbReference>
<dbReference type="GO" id="GO:0004709">
    <property type="term" value="F:MAP kinase kinase kinase activity"/>
    <property type="evidence" value="ECO:0007669"/>
    <property type="project" value="TreeGrafter"/>
</dbReference>
<dbReference type="EMBL" id="BEXD01001675">
    <property type="protein sequence ID" value="GBB95293.1"/>
    <property type="molecule type" value="Genomic_DNA"/>
</dbReference>
<keyword evidence="2" id="KW-0808">Transferase</keyword>
<evidence type="ECO:0000313" key="9">
    <source>
        <dbReference type="Proteomes" id="UP000247702"/>
    </source>
</evidence>
<evidence type="ECO:0000313" key="8">
    <source>
        <dbReference type="EMBL" id="GBB95293.1"/>
    </source>
</evidence>
<keyword evidence="9" id="KW-1185">Reference proteome</keyword>
<dbReference type="AlphaFoldDB" id="A0A2Z6QYN5"/>
<dbReference type="PANTHER" id="PTHR46716:SF1">
    <property type="entry name" value="MITOGEN-ACTIVATED PROTEIN KINASE KINASE KINASE 7"/>
    <property type="match status" value="1"/>
</dbReference>
<feature type="domain" description="Protein kinase" evidence="7">
    <location>
        <begin position="288"/>
        <end position="557"/>
    </location>
</feature>
<dbReference type="InterPro" id="IPR017441">
    <property type="entry name" value="Protein_kinase_ATP_BS"/>
</dbReference>
<dbReference type="GO" id="GO:0006955">
    <property type="term" value="P:immune response"/>
    <property type="evidence" value="ECO:0007669"/>
    <property type="project" value="TreeGrafter"/>
</dbReference>
<sequence>MNTGHNLSNFYDPIILKYSPVPALFIPFKNNEEKCNYCGIEYSKTLEFEQKYCKNCLFWYNKYMSNNTFLDKYIKTKNIQCIEHETTRNTTNFQERREHCSEILCLTHLIPNSSSLNKYSLKSYSGCCGSFEVRRFYLYERGQKFNYCISSEWVECCVTKKPIQILYLSWWDNFDNCIICLQELKYMHKESITYCQKWFSQCFIIYTGCRYCLTTNIVFGITSQSQCKKCKRIFNIDITNIISKNYVIGDFILIFKRDDTNLNSLKLIRNLYSTMIRCLIKWIPYSQFKDLKKIGEGGFSSIYKATWTVSVGGDANVALKKLYNSQNISKYFFNEIKSLSQCIDAFVKSTVIRFHGITQDPGTKEFMLIIDYADGGNLHNYLQKNFLNVTWIEKLIILRKISYGIKWIHDNKLIHRDLHSGNILSLLNKYHGYHNWLIGDFGLSQPANNISPNNEIYGVIPYIAPEIFKGGTFSKESDIYSFGMIMWELTTGCKPFANVEHNISLIYEIIDGKRPEITNDTPECFANLMKKCWDPNPLKRPSIDEIVFFNVSAKATVKAEKKRLELIQLKRLGSKFNEKSHSKAIFTSRKLNSFLSIINFSINSFNIKQEYITKEYELDINKIQSSSTQNINSSAYVTNSQHQNVNGPLNNLISTETANSLRKRDFEELNNIETQKNKNINADNLTENFAEYTY</sequence>
<keyword evidence="3 6" id="KW-0547">Nucleotide-binding</keyword>
<evidence type="ECO:0000256" key="3">
    <source>
        <dbReference type="ARBA" id="ARBA00022741"/>
    </source>
</evidence>
<dbReference type="SUPFAM" id="SSF56112">
    <property type="entry name" value="Protein kinase-like (PK-like)"/>
    <property type="match status" value="1"/>
</dbReference>
<dbReference type="PANTHER" id="PTHR46716">
    <property type="entry name" value="MITOGEN-ACTIVATED PROTEIN KINASE KINASE KINASE 7"/>
    <property type="match status" value="1"/>
</dbReference>
<feature type="binding site" evidence="6">
    <location>
        <position position="320"/>
    </location>
    <ligand>
        <name>ATP</name>
        <dbReference type="ChEBI" id="CHEBI:30616"/>
    </ligand>
</feature>
<evidence type="ECO:0000256" key="5">
    <source>
        <dbReference type="ARBA" id="ARBA00022840"/>
    </source>
</evidence>
<dbReference type="InterPro" id="IPR000719">
    <property type="entry name" value="Prot_kinase_dom"/>
</dbReference>
<comment type="caution">
    <text evidence="8">The sequence shown here is derived from an EMBL/GenBank/DDBJ whole genome shotgun (WGS) entry which is preliminary data.</text>
</comment>
<keyword evidence="5 6" id="KW-0067">ATP-binding</keyword>
<accession>A0A2Z6QYN5</accession>
<evidence type="ECO:0000256" key="2">
    <source>
        <dbReference type="ARBA" id="ARBA00022679"/>
    </source>
</evidence>
<dbReference type="Pfam" id="PF07714">
    <property type="entry name" value="PK_Tyr_Ser-Thr"/>
    <property type="match status" value="1"/>
</dbReference>
<dbReference type="Gene3D" id="1.10.510.10">
    <property type="entry name" value="Transferase(Phosphotransferase) domain 1"/>
    <property type="match status" value="1"/>
</dbReference>